<dbReference type="AlphaFoldDB" id="A0A3D8R4D4"/>
<feature type="domain" description="LysM" evidence="5">
    <location>
        <begin position="177"/>
        <end position="223"/>
    </location>
</feature>
<keyword evidence="2" id="KW-0843">Virulence</keyword>
<dbReference type="PANTHER" id="PTHR34997">
    <property type="entry name" value="AM15"/>
    <property type="match status" value="1"/>
</dbReference>
<evidence type="ECO:0000256" key="3">
    <source>
        <dbReference type="SAM" id="MobiDB-lite"/>
    </source>
</evidence>
<dbReference type="Gene3D" id="3.10.350.10">
    <property type="entry name" value="LysM domain"/>
    <property type="match status" value="4"/>
</dbReference>
<dbReference type="RefSeq" id="XP_026600668.1">
    <property type="nucleotide sequence ID" value="XM_026750655.1"/>
</dbReference>
<dbReference type="InterPro" id="IPR052210">
    <property type="entry name" value="LysM1-like"/>
</dbReference>
<dbReference type="SUPFAM" id="SSF54106">
    <property type="entry name" value="LysM domain"/>
    <property type="match status" value="3"/>
</dbReference>
<dbReference type="STRING" id="1810919.A0A3D8R4D4"/>
<proteinExistence type="predicted"/>
<comment type="caution">
    <text evidence="6">The sequence shown here is derived from an EMBL/GenBank/DDBJ whole genome shotgun (WGS) entry which is preliminary data.</text>
</comment>
<feature type="domain" description="LysM" evidence="5">
    <location>
        <begin position="87"/>
        <end position="133"/>
    </location>
</feature>
<reference evidence="6 7" key="1">
    <citation type="journal article" date="2018" name="IMA Fungus">
        <title>IMA Genome-F 9: Draft genome sequence of Annulohypoxylon stygium, Aspergillus mulundensis, Berkeleyomyces basicola (syn. Thielaviopsis basicola), Ceratocystis smalleyi, two Cercospora beticola strains, Coleophoma cylindrospora, Fusarium fracticaudum, Phialophora cf. hyalina, and Morchella septimelata.</title>
        <authorList>
            <person name="Wingfield B.D."/>
            <person name="Bills G.F."/>
            <person name="Dong Y."/>
            <person name="Huang W."/>
            <person name="Nel W.J."/>
            <person name="Swalarsk-Parry B.S."/>
            <person name="Vaghefi N."/>
            <person name="Wilken P.M."/>
            <person name="An Z."/>
            <person name="de Beer Z.W."/>
            <person name="De Vos L."/>
            <person name="Chen L."/>
            <person name="Duong T.A."/>
            <person name="Gao Y."/>
            <person name="Hammerbacher A."/>
            <person name="Kikkert J.R."/>
            <person name="Li Y."/>
            <person name="Li H."/>
            <person name="Li K."/>
            <person name="Li Q."/>
            <person name="Liu X."/>
            <person name="Ma X."/>
            <person name="Naidoo K."/>
            <person name="Pethybridge S.J."/>
            <person name="Sun J."/>
            <person name="Steenkamp E.T."/>
            <person name="van der Nest M.A."/>
            <person name="van Wyk S."/>
            <person name="Wingfield M.J."/>
            <person name="Xiong C."/>
            <person name="Yue Q."/>
            <person name="Zhang X."/>
        </authorList>
    </citation>
    <scope>NUCLEOTIDE SEQUENCE [LARGE SCALE GENOMIC DNA]</scope>
    <source>
        <strain evidence="6 7">DSM 5745</strain>
    </source>
</reference>
<evidence type="ECO:0000256" key="4">
    <source>
        <dbReference type="SAM" id="SignalP"/>
    </source>
</evidence>
<feature type="domain" description="LysM" evidence="5">
    <location>
        <begin position="37"/>
        <end position="82"/>
    </location>
</feature>
<protein>
    <recommendedName>
        <fullName evidence="5">LysM domain-containing protein</fullName>
    </recommendedName>
</protein>
<dbReference type="PANTHER" id="PTHR34997:SF16">
    <property type="entry name" value="LYSM DOMAIN-CONTAINING PROTEIN"/>
    <property type="match status" value="1"/>
</dbReference>
<dbReference type="GeneID" id="38119009"/>
<dbReference type="EMBL" id="PVWQ01000011">
    <property type="protein sequence ID" value="RDW68879.1"/>
    <property type="molecule type" value="Genomic_DNA"/>
</dbReference>
<evidence type="ECO:0000256" key="2">
    <source>
        <dbReference type="ARBA" id="ARBA00023026"/>
    </source>
</evidence>
<evidence type="ECO:0000256" key="1">
    <source>
        <dbReference type="ARBA" id="ARBA00022669"/>
    </source>
</evidence>
<dbReference type="Proteomes" id="UP000256690">
    <property type="component" value="Unassembled WGS sequence"/>
</dbReference>
<feature type="chain" id="PRO_5017794661" description="LysM domain-containing protein" evidence="4">
    <location>
        <begin position="22"/>
        <end position="328"/>
    </location>
</feature>
<keyword evidence="7" id="KW-1185">Reference proteome</keyword>
<keyword evidence="1" id="KW-0147">Chitin-binding</keyword>
<evidence type="ECO:0000259" key="5">
    <source>
        <dbReference type="PROSITE" id="PS51782"/>
    </source>
</evidence>
<dbReference type="SMART" id="SM00257">
    <property type="entry name" value="LysM"/>
    <property type="match status" value="4"/>
</dbReference>
<organism evidence="6 7">
    <name type="scientific">Aspergillus mulundensis</name>
    <dbReference type="NCBI Taxonomy" id="1810919"/>
    <lineage>
        <taxon>Eukaryota</taxon>
        <taxon>Fungi</taxon>
        <taxon>Dikarya</taxon>
        <taxon>Ascomycota</taxon>
        <taxon>Pezizomycotina</taxon>
        <taxon>Eurotiomycetes</taxon>
        <taxon>Eurotiomycetidae</taxon>
        <taxon>Eurotiales</taxon>
        <taxon>Aspergillaceae</taxon>
        <taxon>Aspergillus</taxon>
        <taxon>Aspergillus subgen. Nidulantes</taxon>
    </lineage>
</organism>
<dbReference type="PROSITE" id="PS51782">
    <property type="entry name" value="LYSM"/>
    <property type="match status" value="4"/>
</dbReference>
<dbReference type="GO" id="GO:0008061">
    <property type="term" value="F:chitin binding"/>
    <property type="evidence" value="ECO:0007669"/>
    <property type="project" value="UniProtKB-KW"/>
</dbReference>
<dbReference type="OrthoDB" id="5985073at2759"/>
<feature type="signal peptide" evidence="4">
    <location>
        <begin position="1"/>
        <end position="21"/>
    </location>
</feature>
<dbReference type="CDD" id="cd00118">
    <property type="entry name" value="LysM"/>
    <property type="match status" value="3"/>
</dbReference>
<dbReference type="InterPro" id="IPR036779">
    <property type="entry name" value="LysM_dom_sf"/>
</dbReference>
<gene>
    <name evidence="6" type="ORF">DSM5745_08639</name>
</gene>
<dbReference type="InterPro" id="IPR018392">
    <property type="entry name" value="LysM"/>
</dbReference>
<dbReference type="Pfam" id="PF01476">
    <property type="entry name" value="LysM"/>
    <property type="match status" value="4"/>
</dbReference>
<feature type="region of interest" description="Disordered" evidence="3">
    <location>
        <begin position="308"/>
        <end position="328"/>
    </location>
</feature>
<feature type="domain" description="LysM" evidence="5">
    <location>
        <begin position="259"/>
        <end position="305"/>
    </location>
</feature>
<name>A0A3D8R4D4_9EURO</name>
<sequence>MISALACYLVCTLLLVLQSSAGRLHSRQSPTECPTKRTYIAVSGDTCAKIATAHSVPRGSLIAINKVRPDCADLRVGQVLCLPEPCALYPVEIGMTCQDIVEQNLLTYEQLLEWNSYLDSGCTNLLAGDEVCVSPPAPLPSPTTSPAPSTLQKRVYATSIVDPPGPVPRGTTKNCGQYYEVKSGDYCDSIADRYSIDYQLFRDINPAIDAQCTNLIPGLYYCVSPTENWNQTATSTTATSAYATAPAPTTSGTTANCYEWYVVQSGDTCNRIAMSYSITIDDIRRWNPSVRADCSNLRSGRAYCVHGDPASPTTPMSTPAQATATPAM</sequence>
<keyword evidence="4" id="KW-0732">Signal</keyword>
<evidence type="ECO:0000313" key="7">
    <source>
        <dbReference type="Proteomes" id="UP000256690"/>
    </source>
</evidence>
<feature type="compositionally biased region" description="Low complexity" evidence="3">
    <location>
        <begin position="309"/>
        <end position="328"/>
    </location>
</feature>
<accession>A0A3D8R4D4</accession>
<evidence type="ECO:0000313" key="6">
    <source>
        <dbReference type="EMBL" id="RDW68879.1"/>
    </source>
</evidence>